<name>A0ABP0HG72_9DINO</name>
<evidence type="ECO:0000313" key="2">
    <source>
        <dbReference type="EMBL" id="CAK8988144.1"/>
    </source>
</evidence>
<dbReference type="Proteomes" id="UP001642484">
    <property type="component" value="Unassembled WGS sequence"/>
</dbReference>
<comment type="caution">
    <text evidence="2">The sequence shown here is derived from an EMBL/GenBank/DDBJ whole genome shotgun (WGS) entry which is preliminary data.</text>
</comment>
<proteinExistence type="predicted"/>
<keyword evidence="3" id="KW-1185">Reference proteome</keyword>
<gene>
    <name evidence="2" type="ORF">CCMP2556_LOCUS1150</name>
</gene>
<reference evidence="2 3" key="1">
    <citation type="submission" date="2024-02" db="EMBL/GenBank/DDBJ databases">
        <authorList>
            <person name="Chen Y."/>
            <person name="Shah S."/>
            <person name="Dougan E. K."/>
            <person name="Thang M."/>
            <person name="Chan C."/>
        </authorList>
    </citation>
    <scope>NUCLEOTIDE SEQUENCE [LARGE SCALE GENOMIC DNA]</scope>
</reference>
<organism evidence="2 3">
    <name type="scientific">Durusdinium trenchii</name>
    <dbReference type="NCBI Taxonomy" id="1381693"/>
    <lineage>
        <taxon>Eukaryota</taxon>
        <taxon>Sar</taxon>
        <taxon>Alveolata</taxon>
        <taxon>Dinophyceae</taxon>
        <taxon>Suessiales</taxon>
        <taxon>Symbiodiniaceae</taxon>
        <taxon>Durusdinium</taxon>
    </lineage>
</organism>
<evidence type="ECO:0000313" key="3">
    <source>
        <dbReference type="Proteomes" id="UP001642484"/>
    </source>
</evidence>
<keyword evidence="1" id="KW-0175">Coiled coil</keyword>
<accession>A0ABP0HG72</accession>
<feature type="coiled-coil region" evidence="1">
    <location>
        <begin position="46"/>
        <end position="76"/>
    </location>
</feature>
<sequence>MMHCLVSTGCFLGGNCFLPGPWTAATFHLYVKFQDWELKDGTRWRLRRATGRLEEQRELVAQKRAQEQEHQRLKRLELHEHLATTAKRQRVDALGEIESSFWARRAHGP</sequence>
<protein>
    <submittedName>
        <fullName evidence="2">Uncharacterized protein</fullName>
    </submittedName>
</protein>
<dbReference type="EMBL" id="CAXAMN010000370">
    <property type="protein sequence ID" value="CAK8988144.1"/>
    <property type="molecule type" value="Genomic_DNA"/>
</dbReference>
<evidence type="ECO:0000256" key="1">
    <source>
        <dbReference type="SAM" id="Coils"/>
    </source>
</evidence>